<sequence length="205" mass="23911">MIVKTISNNFKRDITINKLYPVVFGDIGKNNKIEEIRIVDDFGGLSVYDSVDFEIYKDNLINYDREGNHYVYSLINTSSFLEDYYNDDEETINMLKKSIVNIFQEELSEKELLTCITSEMYAEEEKLLLLDAISKKLTMTSIEILTQYFNKKIESAGSEIIEFLLTILKTYKNQAVYDLFLSYITDSTIDSPSINKIITNYFDEY</sequence>
<proteinExistence type="predicted"/>
<evidence type="ECO:0000313" key="1">
    <source>
        <dbReference type="EMBL" id="MBA4538453.1"/>
    </source>
</evidence>
<dbReference type="AlphaFoldDB" id="A0A6B3W2W1"/>
<evidence type="ECO:0000313" key="2">
    <source>
        <dbReference type="EMBL" id="NEY82817.1"/>
    </source>
</evidence>
<gene>
    <name evidence="2" type="ORF">G4D64_15210</name>
    <name evidence="1" type="ORF">H1Z61_15260</name>
</gene>
<accession>A0A6B3W2W1</accession>
<comment type="caution">
    <text evidence="2">The sequence shown here is derived from an EMBL/GenBank/DDBJ whole genome shotgun (WGS) entry which is preliminary data.</text>
</comment>
<evidence type="ECO:0000313" key="4">
    <source>
        <dbReference type="Proteomes" id="UP000570010"/>
    </source>
</evidence>
<dbReference type="RefSeq" id="WP_163243216.1">
    <property type="nucleotide sequence ID" value="NZ_JAAIWN010000047.1"/>
</dbReference>
<reference evidence="1 4" key="2">
    <citation type="submission" date="2020-07" db="EMBL/GenBank/DDBJ databases">
        <authorList>
            <person name="Feng H."/>
        </authorList>
    </citation>
    <scope>NUCLEOTIDE SEQUENCE [LARGE SCALE GENOMIC DNA]</scope>
    <source>
        <strain evidence="4">s-12</strain>
        <strain evidence="1">S-12</strain>
    </source>
</reference>
<evidence type="ECO:0000313" key="3">
    <source>
        <dbReference type="Proteomes" id="UP000472971"/>
    </source>
</evidence>
<name>A0A6B3W2W1_9BACI</name>
<organism evidence="2 3">
    <name type="scientific">Bacillus aquiflavi</name>
    <dbReference type="NCBI Taxonomy" id="2672567"/>
    <lineage>
        <taxon>Bacteria</taxon>
        <taxon>Bacillati</taxon>
        <taxon>Bacillota</taxon>
        <taxon>Bacilli</taxon>
        <taxon>Bacillales</taxon>
        <taxon>Bacillaceae</taxon>
        <taxon>Bacillus</taxon>
    </lineage>
</organism>
<protein>
    <submittedName>
        <fullName evidence="2">Uncharacterized protein</fullName>
    </submittedName>
</protein>
<reference evidence="2 3" key="1">
    <citation type="submission" date="2020-02" db="EMBL/GenBank/DDBJ databases">
        <title>Bacillus aquiflavi sp. nov., isolated from yellow water of strong flavor Chinese baijiu in Yibin region of China.</title>
        <authorList>
            <person name="Xie J."/>
        </authorList>
    </citation>
    <scope>NUCLEOTIDE SEQUENCE [LARGE SCALE GENOMIC DNA]</scope>
    <source>
        <strain evidence="2 3">3H-10</strain>
    </source>
</reference>
<dbReference type="Proteomes" id="UP000472971">
    <property type="component" value="Unassembled WGS sequence"/>
</dbReference>
<dbReference type="Proteomes" id="UP000570010">
    <property type="component" value="Unassembled WGS sequence"/>
</dbReference>
<keyword evidence="3" id="KW-1185">Reference proteome</keyword>
<dbReference type="EMBL" id="JAAIWN010000047">
    <property type="protein sequence ID" value="NEY82817.1"/>
    <property type="molecule type" value="Genomic_DNA"/>
</dbReference>
<dbReference type="EMBL" id="JACEIO010000045">
    <property type="protein sequence ID" value="MBA4538453.1"/>
    <property type="molecule type" value="Genomic_DNA"/>
</dbReference>